<keyword evidence="2" id="KW-1185">Reference proteome</keyword>
<dbReference type="AlphaFoldDB" id="A0A1T4LC18"/>
<accession>A0A1T4LC18</accession>
<reference evidence="1 2" key="1">
    <citation type="submission" date="2017-02" db="EMBL/GenBank/DDBJ databases">
        <authorList>
            <person name="Peterson S.W."/>
        </authorList>
    </citation>
    <scope>NUCLEOTIDE SEQUENCE [LARGE SCALE GENOMIC DNA]</scope>
    <source>
        <strain evidence="1 2">DSM 22335</strain>
    </source>
</reference>
<dbReference type="EMBL" id="FUWH01000002">
    <property type="protein sequence ID" value="SJZ52077.1"/>
    <property type="molecule type" value="Genomic_DNA"/>
</dbReference>
<evidence type="ECO:0008006" key="3">
    <source>
        <dbReference type="Google" id="ProtNLM"/>
    </source>
</evidence>
<proteinExistence type="predicted"/>
<name>A0A1T4LC18_9BACT</name>
<protein>
    <recommendedName>
        <fullName evidence="3">DinB superfamily protein</fullName>
    </recommendedName>
</protein>
<dbReference type="Proteomes" id="UP000190888">
    <property type="component" value="Unassembled WGS sequence"/>
</dbReference>
<organism evidence="1 2">
    <name type="scientific">Sediminibacterium ginsengisoli</name>
    <dbReference type="NCBI Taxonomy" id="413434"/>
    <lineage>
        <taxon>Bacteria</taxon>
        <taxon>Pseudomonadati</taxon>
        <taxon>Bacteroidota</taxon>
        <taxon>Chitinophagia</taxon>
        <taxon>Chitinophagales</taxon>
        <taxon>Chitinophagaceae</taxon>
        <taxon>Sediminibacterium</taxon>
    </lineage>
</organism>
<dbReference type="InterPro" id="IPR034660">
    <property type="entry name" value="DinB/YfiT-like"/>
</dbReference>
<sequence length="194" mass="22907">MYELLHERKKIFSLKAFHTGDLVIFKQDSRLICRNNTMQQLLISQYGAALQMLKNAIEVCPEELWTANDLSHAFWKIAYHALHFTNFYLSENEHSFSPWPLHEPGNHQLQQKEGRVYSHEELLQLLQQTEQSLKTKLSLQDMRASSGFEWLPMNKAELHLYNIRHLQHHVGQLVERLHYAGITGIRWVGRQELH</sequence>
<gene>
    <name evidence="1" type="ORF">SAMN04488132_102416</name>
</gene>
<evidence type="ECO:0000313" key="1">
    <source>
        <dbReference type="EMBL" id="SJZ52077.1"/>
    </source>
</evidence>
<dbReference type="Gene3D" id="1.20.120.450">
    <property type="entry name" value="dinb family like domain"/>
    <property type="match status" value="1"/>
</dbReference>
<evidence type="ECO:0000313" key="2">
    <source>
        <dbReference type="Proteomes" id="UP000190888"/>
    </source>
</evidence>
<dbReference type="SUPFAM" id="SSF109854">
    <property type="entry name" value="DinB/YfiT-like putative metalloenzymes"/>
    <property type="match status" value="1"/>
</dbReference>